<evidence type="ECO:0000256" key="14">
    <source>
        <dbReference type="ARBA" id="ARBA00023170"/>
    </source>
</evidence>
<evidence type="ECO:0000256" key="7">
    <source>
        <dbReference type="ARBA" id="ARBA00022741"/>
    </source>
</evidence>
<evidence type="ECO:0000256" key="6">
    <source>
        <dbReference type="ARBA" id="ARBA00022729"/>
    </source>
</evidence>
<evidence type="ECO:0000313" key="18">
    <source>
        <dbReference type="Proteomes" id="UP000001542"/>
    </source>
</evidence>
<evidence type="ECO:0000256" key="2">
    <source>
        <dbReference type="ARBA" id="ARBA00011902"/>
    </source>
</evidence>
<dbReference type="Proteomes" id="UP000001542">
    <property type="component" value="Unassembled WGS sequence"/>
</dbReference>
<evidence type="ECO:0000256" key="4">
    <source>
        <dbReference type="ARBA" id="ARBA00022679"/>
    </source>
</evidence>
<keyword evidence="12" id="KW-0829">Tyrosine-protein kinase</keyword>
<gene>
    <name evidence="17" type="ORF">TVAG_462860</name>
</gene>
<dbReference type="EMBL" id="DS113217">
    <property type="protein sequence ID" value="EAY18600.1"/>
    <property type="molecule type" value="Genomic_DNA"/>
</dbReference>
<accession>A2DLZ7</accession>
<evidence type="ECO:0000256" key="13">
    <source>
        <dbReference type="ARBA" id="ARBA00023157"/>
    </source>
</evidence>
<keyword evidence="4" id="KW-0808">Transferase</keyword>
<dbReference type="VEuPathDB" id="TrichDB:TVAG_462860"/>
<keyword evidence="5" id="KW-0812">Transmembrane</keyword>
<evidence type="ECO:0000256" key="15">
    <source>
        <dbReference type="ARBA" id="ARBA00023180"/>
    </source>
</evidence>
<dbReference type="GO" id="GO:0005524">
    <property type="term" value="F:ATP binding"/>
    <property type="evidence" value="ECO:0007669"/>
    <property type="project" value="UniProtKB-KW"/>
</dbReference>
<dbReference type="InParanoid" id="A2DLZ7"/>
<dbReference type="GO" id="GO:0005886">
    <property type="term" value="C:plasma membrane"/>
    <property type="evidence" value="ECO:0007669"/>
    <property type="project" value="UniProtKB-SubCell"/>
</dbReference>
<evidence type="ECO:0000256" key="5">
    <source>
        <dbReference type="ARBA" id="ARBA00022692"/>
    </source>
</evidence>
<keyword evidence="8" id="KW-0418">Kinase</keyword>
<evidence type="ECO:0000313" key="17">
    <source>
        <dbReference type="EMBL" id="EAY18600.1"/>
    </source>
</evidence>
<dbReference type="KEGG" id="tva:5464113"/>
<keyword evidence="3" id="KW-1003">Cell membrane</keyword>
<keyword evidence="15" id="KW-0325">Glycoprotein</keyword>
<organism evidence="17 18">
    <name type="scientific">Trichomonas vaginalis (strain ATCC PRA-98 / G3)</name>
    <dbReference type="NCBI Taxonomy" id="412133"/>
    <lineage>
        <taxon>Eukaryota</taxon>
        <taxon>Metamonada</taxon>
        <taxon>Parabasalia</taxon>
        <taxon>Trichomonadida</taxon>
        <taxon>Trichomonadidae</taxon>
        <taxon>Trichomonas</taxon>
    </lineage>
</organism>
<dbReference type="RefSeq" id="XP_001579586.1">
    <property type="nucleotide sequence ID" value="XM_001579536.1"/>
</dbReference>
<evidence type="ECO:0000256" key="9">
    <source>
        <dbReference type="ARBA" id="ARBA00022840"/>
    </source>
</evidence>
<evidence type="ECO:0000259" key="16">
    <source>
        <dbReference type="Pfam" id="PF12810"/>
    </source>
</evidence>
<protein>
    <recommendedName>
        <fullName evidence="2">receptor protein-tyrosine kinase</fullName>
        <ecNumber evidence="2">2.7.10.1</ecNumber>
    </recommendedName>
</protein>
<dbReference type="VEuPathDB" id="TrichDB:TVAGG3_1012900"/>
<keyword evidence="6" id="KW-0732">Signal</keyword>
<evidence type="ECO:0000256" key="11">
    <source>
        <dbReference type="ARBA" id="ARBA00023136"/>
    </source>
</evidence>
<evidence type="ECO:0000256" key="1">
    <source>
        <dbReference type="ARBA" id="ARBA00004251"/>
    </source>
</evidence>
<keyword evidence="7" id="KW-0547">Nucleotide-binding</keyword>
<evidence type="ECO:0000256" key="8">
    <source>
        <dbReference type="ARBA" id="ARBA00022777"/>
    </source>
</evidence>
<feature type="domain" description="ALK/LTK-like glycine-rich" evidence="16">
    <location>
        <begin position="9"/>
        <end position="132"/>
    </location>
</feature>
<keyword evidence="11" id="KW-0472">Membrane</keyword>
<sequence length="208" mass="22277">MIEFINITHTFQAGVYDIILDGAAGGQGCDDGLNASEGGNGARFRCRIRFKKTPSINVTLGETPPHNNCTLNFHRGGYPYGGSSGEDIPDGNDASGGGGGLTYMSFENTIFVAVGAGAGGYHGTKGSDGGGQNYTVKILDNDRILEKENIIDDENNFQGVLSNPYLFQVLVVLVGMVELAEIGHINLILTVKEEEELLLICRFSIHLY</sequence>
<name>A2DLZ7_TRIV3</name>
<keyword evidence="18" id="KW-1185">Reference proteome</keyword>
<dbReference type="AlphaFoldDB" id="A2DLZ7"/>
<dbReference type="InterPro" id="IPR055163">
    <property type="entry name" value="ALK/LTK-like_GRD"/>
</dbReference>
<dbReference type="GO" id="GO:0004714">
    <property type="term" value="F:transmembrane receptor protein tyrosine kinase activity"/>
    <property type="evidence" value="ECO:0007669"/>
    <property type="project" value="UniProtKB-EC"/>
</dbReference>
<keyword evidence="13" id="KW-1015">Disulfide bond</keyword>
<reference evidence="17" key="2">
    <citation type="journal article" date="2007" name="Science">
        <title>Draft genome sequence of the sexually transmitted pathogen Trichomonas vaginalis.</title>
        <authorList>
            <person name="Carlton J.M."/>
            <person name="Hirt R.P."/>
            <person name="Silva J.C."/>
            <person name="Delcher A.L."/>
            <person name="Schatz M."/>
            <person name="Zhao Q."/>
            <person name="Wortman J.R."/>
            <person name="Bidwell S.L."/>
            <person name="Alsmark U.C.M."/>
            <person name="Besteiro S."/>
            <person name="Sicheritz-Ponten T."/>
            <person name="Noel C.J."/>
            <person name="Dacks J.B."/>
            <person name="Foster P.G."/>
            <person name="Simillion C."/>
            <person name="Van de Peer Y."/>
            <person name="Miranda-Saavedra D."/>
            <person name="Barton G.J."/>
            <person name="Westrop G.D."/>
            <person name="Mueller S."/>
            <person name="Dessi D."/>
            <person name="Fiori P.L."/>
            <person name="Ren Q."/>
            <person name="Paulsen I."/>
            <person name="Zhang H."/>
            <person name="Bastida-Corcuera F.D."/>
            <person name="Simoes-Barbosa A."/>
            <person name="Brown M.T."/>
            <person name="Hayes R.D."/>
            <person name="Mukherjee M."/>
            <person name="Okumura C.Y."/>
            <person name="Schneider R."/>
            <person name="Smith A.J."/>
            <person name="Vanacova S."/>
            <person name="Villalvazo M."/>
            <person name="Haas B.J."/>
            <person name="Pertea M."/>
            <person name="Feldblyum T.V."/>
            <person name="Utterback T.R."/>
            <person name="Shu C.L."/>
            <person name="Osoegawa K."/>
            <person name="de Jong P.J."/>
            <person name="Hrdy I."/>
            <person name="Horvathova L."/>
            <person name="Zubacova Z."/>
            <person name="Dolezal P."/>
            <person name="Malik S.B."/>
            <person name="Logsdon J.M. Jr."/>
            <person name="Henze K."/>
            <person name="Gupta A."/>
            <person name="Wang C.C."/>
            <person name="Dunne R.L."/>
            <person name="Upcroft J.A."/>
            <person name="Upcroft P."/>
            <person name="White O."/>
            <person name="Salzberg S.L."/>
            <person name="Tang P."/>
            <person name="Chiu C.-H."/>
            <person name="Lee Y.-S."/>
            <person name="Embley T.M."/>
            <person name="Coombs G.H."/>
            <person name="Mottram J.C."/>
            <person name="Tachezy J."/>
            <person name="Fraser-Liggett C.M."/>
            <person name="Johnson P.J."/>
        </authorList>
    </citation>
    <scope>NUCLEOTIDE SEQUENCE [LARGE SCALE GENOMIC DNA]</scope>
    <source>
        <strain evidence="17">G3</strain>
    </source>
</reference>
<comment type="subcellular location">
    <subcellularLocation>
        <location evidence="1">Cell membrane</location>
        <topology evidence="1">Single-pass type I membrane protein</topology>
    </subcellularLocation>
</comment>
<keyword evidence="14" id="KW-0675">Receptor</keyword>
<evidence type="ECO:0000256" key="10">
    <source>
        <dbReference type="ARBA" id="ARBA00022989"/>
    </source>
</evidence>
<dbReference type="EC" id="2.7.10.1" evidence="2"/>
<evidence type="ECO:0000256" key="12">
    <source>
        <dbReference type="ARBA" id="ARBA00023137"/>
    </source>
</evidence>
<dbReference type="Pfam" id="PF12810">
    <property type="entry name" value="ALK_LTK_GRD"/>
    <property type="match status" value="1"/>
</dbReference>
<keyword evidence="10" id="KW-1133">Transmembrane helix</keyword>
<keyword evidence="9" id="KW-0067">ATP-binding</keyword>
<reference evidence="17" key="1">
    <citation type="submission" date="2006-10" db="EMBL/GenBank/DDBJ databases">
        <authorList>
            <person name="Amadeo P."/>
            <person name="Zhao Q."/>
            <person name="Wortman J."/>
            <person name="Fraser-Liggett C."/>
            <person name="Carlton J."/>
        </authorList>
    </citation>
    <scope>NUCLEOTIDE SEQUENCE</scope>
    <source>
        <strain evidence="17">G3</strain>
    </source>
</reference>
<proteinExistence type="predicted"/>
<evidence type="ECO:0000256" key="3">
    <source>
        <dbReference type="ARBA" id="ARBA00022475"/>
    </source>
</evidence>